<dbReference type="HAMAP" id="MF_03188">
    <property type="entry name" value="Methyltr_EFM4"/>
    <property type="match status" value="1"/>
</dbReference>
<dbReference type="Gene3D" id="3.40.50.150">
    <property type="entry name" value="Vaccinia Virus protein VP39"/>
    <property type="match status" value="1"/>
</dbReference>
<organism evidence="7 8">
    <name type="scientific">Ceratopteris richardii</name>
    <name type="common">Triangle waterfern</name>
    <dbReference type="NCBI Taxonomy" id="49495"/>
    <lineage>
        <taxon>Eukaryota</taxon>
        <taxon>Viridiplantae</taxon>
        <taxon>Streptophyta</taxon>
        <taxon>Embryophyta</taxon>
        <taxon>Tracheophyta</taxon>
        <taxon>Polypodiopsida</taxon>
        <taxon>Polypodiidae</taxon>
        <taxon>Polypodiales</taxon>
        <taxon>Pteridineae</taxon>
        <taxon>Pteridaceae</taxon>
        <taxon>Parkerioideae</taxon>
        <taxon>Ceratopteris</taxon>
    </lineage>
</organism>
<evidence type="ECO:0000256" key="3">
    <source>
        <dbReference type="ARBA" id="ARBA00022679"/>
    </source>
</evidence>
<dbReference type="PANTHER" id="PTHR12843">
    <property type="entry name" value="PROTEIN-LYSINE N-METHYLTRANSFERASE METTL10"/>
    <property type="match status" value="1"/>
</dbReference>
<dbReference type="GO" id="GO:0032259">
    <property type="term" value="P:methylation"/>
    <property type="evidence" value="ECO:0007669"/>
    <property type="project" value="UniProtKB-KW"/>
</dbReference>
<dbReference type="OMA" id="KRIMYWN"/>
<dbReference type="CDD" id="cd02440">
    <property type="entry name" value="AdoMet_MTases"/>
    <property type="match status" value="1"/>
</dbReference>
<keyword evidence="3 5" id="KW-0808">Transferase</keyword>
<dbReference type="Pfam" id="PF13847">
    <property type="entry name" value="Methyltransf_31"/>
    <property type="match status" value="1"/>
</dbReference>
<accession>A0A8T2UJP8</accession>
<dbReference type="GO" id="GO:0016279">
    <property type="term" value="F:protein-lysine N-methyltransferase activity"/>
    <property type="evidence" value="ECO:0007669"/>
    <property type="project" value="UniProtKB-UniRule"/>
</dbReference>
<protein>
    <recommendedName>
        <fullName evidence="5">Protein-lysine N-methyltransferase KP509_06G041000</fullName>
        <ecNumber evidence="5">2.1.1.-</ecNumber>
    </recommendedName>
</protein>
<reference evidence="7" key="1">
    <citation type="submission" date="2021-08" db="EMBL/GenBank/DDBJ databases">
        <title>WGS assembly of Ceratopteris richardii.</title>
        <authorList>
            <person name="Marchant D.B."/>
            <person name="Chen G."/>
            <person name="Jenkins J."/>
            <person name="Shu S."/>
            <person name="Leebens-Mack J."/>
            <person name="Grimwood J."/>
            <person name="Schmutz J."/>
            <person name="Soltis P."/>
            <person name="Soltis D."/>
            <person name="Chen Z.-H."/>
        </authorList>
    </citation>
    <scope>NUCLEOTIDE SEQUENCE</scope>
    <source>
        <strain evidence="7">Whitten #5841</strain>
        <tissue evidence="7">Leaf</tissue>
    </source>
</reference>
<sequence>MVGLRWPEDCHHSGPAFTARFQQSELARMTEVDTASHFSDDERSLAADSWSVKSEYGSVLDMEDQRQCDGEGLGVSSFRTVDYSYDEDELETSVLGFQSHWDAAYAEELINFHEHGDAGEIWFGEGVMETMASWTAKICTSVAAGLCADNLDGFSLLSISDLDIFSEARMASELANWSVLDIGTGNGVLLHALAKQGFSNLTGTDYCEGAIELAKAVAERNNFHGIKFMVDDILETKLQSRFKLITDKGTLDAIGLHPDGAQRRVMYWKSISKLIAPGGVFIITSCNSTKDELVDEACSYMQSPTMGCFYLRAEDAISTSSASSCSSDVQPVFHYIDHVKTYPTFRFGGSEGTRVCTVAFLRTAA</sequence>
<dbReference type="InterPro" id="IPR029063">
    <property type="entry name" value="SAM-dependent_MTases_sf"/>
</dbReference>
<dbReference type="EMBL" id="CM035411">
    <property type="protein sequence ID" value="KAH7434917.1"/>
    <property type="molecule type" value="Genomic_DNA"/>
</dbReference>
<keyword evidence="2 5" id="KW-0489">Methyltransferase</keyword>
<dbReference type="GO" id="GO:0005737">
    <property type="term" value="C:cytoplasm"/>
    <property type="evidence" value="ECO:0007669"/>
    <property type="project" value="UniProtKB-SubCell"/>
</dbReference>
<comment type="similarity">
    <text evidence="5">Belongs to the class I-like SAM-binding methyltransferase superfamily. EFM4 family.</text>
</comment>
<evidence type="ECO:0000259" key="6">
    <source>
        <dbReference type="Pfam" id="PF13847"/>
    </source>
</evidence>
<dbReference type="OrthoDB" id="540004at2759"/>
<gene>
    <name evidence="7" type="ORF">KP509_06G041000</name>
</gene>
<dbReference type="PANTHER" id="PTHR12843:SF5">
    <property type="entry name" value="EEF1A LYSINE METHYLTRANSFERASE 2"/>
    <property type="match status" value="1"/>
</dbReference>
<dbReference type="AlphaFoldDB" id="A0A8T2UJP8"/>
<evidence type="ECO:0000313" key="8">
    <source>
        <dbReference type="Proteomes" id="UP000825935"/>
    </source>
</evidence>
<keyword evidence="1 5" id="KW-0963">Cytoplasm</keyword>
<dbReference type="InterPro" id="IPR025714">
    <property type="entry name" value="Methyltranfer_dom"/>
</dbReference>
<dbReference type="Proteomes" id="UP000825935">
    <property type="component" value="Chromosome 6"/>
</dbReference>
<feature type="domain" description="Methyltransferase" evidence="6">
    <location>
        <begin position="176"/>
        <end position="302"/>
    </location>
</feature>
<comment type="subcellular location">
    <subcellularLocation>
        <location evidence="5">Cytoplasm</location>
    </subcellularLocation>
</comment>
<dbReference type="EC" id="2.1.1.-" evidence="5"/>
<dbReference type="InterPro" id="IPR026635">
    <property type="entry name" value="Efm4/METTL10"/>
</dbReference>
<proteinExistence type="inferred from homology"/>
<dbReference type="SUPFAM" id="SSF53335">
    <property type="entry name" value="S-adenosyl-L-methionine-dependent methyltransferases"/>
    <property type="match status" value="1"/>
</dbReference>
<evidence type="ECO:0000256" key="5">
    <source>
        <dbReference type="HAMAP-Rule" id="MF_03188"/>
    </source>
</evidence>
<dbReference type="EMBL" id="CM035411">
    <property type="protein sequence ID" value="KAH7434918.1"/>
    <property type="molecule type" value="Genomic_DNA"/>
</dbReference>
<evidence type="ECO:0000313" key="7">
    <source>
        <dbReference type="EMBL" id="KAH7434918.1"/>
    </source>
</evidence>
<comment type="function">
    <text evidence="5">S-adenosyl-L-methionine-dependent protein-lysine N-methyltransferase that methylates elongation factor 1-alpha.</text>
</comment>
<evidence type="ECO:0000256" key="2">
    <source>
        <dbReference type="ARBA" id="ARBA00022603"/>
    </source>
</evidence>
<keyword evidence="8" id="KW-1185">Reference proteome</keyword>
<name>A0A8T2UJP8_CERRI</name>
<evidence type="ECO:0000256" key="1">
    <source>
        <dbReference type="ARBA" id="ARBA00022490"/>
    </source>
</evidence>
<keyword evidence="4 5" id="KW-0949">S-adenosyl-L-methionine</keyword>
<evidence type="ECO:0000256" key="4">
    <source>
        <dbReference type="ARBA" id="ARBA00022691"/>
    </source>
</evidence>
<comment type="caution">
    <text evidence="7">The sequence shown here is derived from an EMBL/GenBank/DDBJ whole genome shotgun (WGS) entry which is preliminary data.</text>
</comment>